<feature type="transmembrane region" description="Helical" evidence="1">
    <location>
        <begin position="169"/>
        <end position="193"/>
    </location>
</feature>
<keyword evidence="1" id="KW-1133">Transmembrane helix</keyword>
<evidence type="ECO:0000313" key="3">
    <source>
        <dbReference type="Proteomes" id="UP000005753"/>
    </source>
</evidence>
<dbReference type="Proteomes" id="UP000005753">
    <property type="component" value="Chromosome"/>
</dbReference>
<dbReference type="NCBIfam" id="TIGR02359">
    <property type="entry name" value="thiW"/>
    <property type="match status" value="1"/>
</dbReference>
<dbReference type="Pfam" id="PF09512">
    <property type="entry name" value="ThiW"/>
    <property type="match status" value="1"/>
</dbReference>
<dbReference type="InterPro" id="IPR012652">
    <property type="entry name" value="ThiW"/>
</dbReference>
<dbReference type="HOGENOM" id="CLU_100509_2_0_9"/>
<evidence type="ECO:0000256" key="1">
    <source>
        <dbReference type="SAM" id="Phobius"/>
    </source>
</evidence>
<dbReference type="STRING" id="633697.EubceDRAFT1_0749"/>
<dbReference type="eggNOG" id="COG4732">
    <property type="taxonomic scope" value="Bacteria"/>
</dbReference>
<reference evidence="2 3" key="1">
    <citation type="submission" date="2010-08" db="EMBL/GenBank/DDBJ databases">
        <authorList>
            <consortium name="US DOE Joint Genome Institute (JGI-PGF)"/>
            <person name="Lucas S."/>
            <person name="Copeland A."/>
            <person name="Lapidus A."/>
            <person name="Cheng J.-F."/>
            <person name="Bruce D."/>
            <person name="Goodwin L."/>
            <person name="Pitluck S."/>
            <person name="Land M.L."/>
            <person name="Hauser L."/>
            <person name="Chang Y.-J."/>
            <person name="Anderson I.J."/>
            <person name="Johnson E."/>
            <person name="Mulhopadhyay B."/>
            <person name="Kyrpides N."/>
            <person name="Woyke T.J."/>
        </authorList>
    </citation>
    <scope>NUCLEOTIDE SEQUENCE [LARGE SCALE GENOMIC DNA]</scope>
    <source>
        <strain evidence="2 3">6</strain>
    </source>
</reference>
<accession>I5AS14</accession>
<dbReference type="EMBL" id="CM001487">
    <property type="protein sequence ID" value="EIM56587.1"/>
    <property type="molecule type" value="Genomic_DNA"/>
</dbReference>
<feature type="transmembrane region" description="Helical" evidence="1">
    <location>
        <begin position="82"/>
        <end position="105"/>
    </location>
</feature>
<reference evidence="2 3" key="2">
    <citation type="submission" date="2012-02" db="EMBL/GenBank/DDBJ databases">
        <title>Improved High-Quality Draft sequence of Eubacterium cellulosolvens 6.</title>
        <authorList>
            <consortium name="US DOE Joint Genome Institute"/>
            <person name="Lucas S."/>
            <person name="Han J."/>
            <person name="Lapidus A."/>
            <person name="Cheng J.-F."/>
            <person name="Goodwin L."/>
            <person name="Pitluck S."/>
            <person name="Peters L."/>
            <person name="Mikhailova N."/>
            <person name="Gu W."/>
            <person name="Detter J.C."/>
            <person name="Han C."/>
            <person name="Tapia R."/>
            <person name="Land M."/>
            <person name="Hauser L."/>
            <person name="Kyrpides N."/>
            <person name="Ivanova N."/>
            <person name="Pagani I."/>
            <person name="Johnson E."/>
            <person name="Mukhopadhyay B."/>
            <person name="Anderson I."/>
            <person name="Woyke T."/>
        </authorList>
    </citation>
    <scope>NUCLEOTIDE SEQUENCE [LARGE SCALE GENOMIC DNA]</scope>
    <source>
        <strain evidence="2 3">6</strain>
    </source>
</reference>
<evidence type="ECO:0000313" key="2">
    <source>
        <dbReference type="EMBL" id="EIM56587.1"/>
    </source>
</evidence>
<keyword evidence="3" id="KW-1185">Reference proteome</keyword>
<feature type="transmembrane region" description="Helical" evidence="1">
    <location>
        <begin position="111"/>
        <end position="128"/>
    </location>
</feature>
<gene>
    <name evidence="2" type="ORF">EubceDRAFT1_0749</name>
</gene>
<dbReference type="Gene3D" id="1.10.1760.20">
    <property type="match status" value="1"/>
</dbReference>
<feature type="transmembrane region" description="Helical" evidence="1">
    <location>
        <begin position="135"/>
        <end position="157"/>
    </location>
</feature>
<protein>
    <submittedName>
        <fullName evidence="2">ThiW protein</fullName>
    </submittedName>
</protein>
<sequence length="209" mass="22975">MSTEQMTSLEGGGICKNTVMEVSGERNTDRKTTDAHACEIRESRGFSIRKLSFTAMLAGLSFVLSTFVCFPHMAPFQHLCNFIGAVFVGPFWNFAAAFITGGLRMMTGRDIQAVIGAVIGAFLGGFLYRKTRKLWAAWLGEIIGTGVLSAIAAYPVLRIFYGFPKYNPFYLIPFYAPSAAMGATMGFVLISILKKSGLFGRMLFELNRN</sequence>
<proteinExistence type="predicted"/>
<organism evidence="2 3">
    <name type="scientific">Eubacterium cellulosolvens (strain ATCC 43171 / JCM 9499 / 6)</name>
    <name type="common">Cillobacterium cellulosolvens</name>
    <dbReference type="NCBI Taxonomy" id="633697"/>
    <lineage>
        <taxon>Bacteria</taxon>
        <taxon>Bacillati</taxon>
        <taxon>Bacillota</taxon>
        <taxon>Clostridia</taxon>
        <taxon>Eubacteriales</taxon>
        <taxon>Eubacteriaceae</taxon>
        <taxon>Eubacterium</taxon>
    </lineage>
</organism>
<name>I5AS14_EUBC6</name>
<dbReference type="AlphaFoldDB" id="I5AS14"/>
<keyword evidence="1" id="KW-0472">Membrane</keyword>
<keyword evidence="1" id="KW-0812">Transmembrane</keyword>
<feature type="transmembrane region" description="Helical" evidence="1">
    <location>
        <begin position="51"/>
        <end position="70"/>
    </location>
</feature>